<gene>
    <name evidence="2" type="ORF">IFR04_014100</name>
</gene>
<evidence type="ECO:0000313" key="2">
    <source>
        <dbReference type="EMBL" id="KAG4412759.1"/>
    </source>
</evidence>
<reference evidence="2" key="1">
    <citation type="submission" date="2021-02" db="EMBL/GenBank/DDBJ databases">
        <title>Genome sequence Cadophora malorum strain M34.</title>
        <authorList>
            <person name="Stefanovic E."/>
            <person name="Vu D."/>
            <person name="Scully C."/>
            <person name="Dijksterhuis J."/>
            <person name="Roader J."/>
            <person name="Houbraken J."/>
        </authorList>
    </citation>
    <scope>NUCLEOTIDE SEQUENCE</scope>
    <source>
        <strain evidence="2">M34</strain>
    </source>
</reference>
<comment type="caution">
    <text evidence="2">The sequence shown here is derived from an EMBL/GenBank/DDBJ whole genome shotgun (WGS) entry which is preliminary data.</text>
</comment>
<protein>
    <submittedName>
        <fullName evidence="2">Uncharacterized protein</fullName>
    </submittedName>
</protein>
<feature type="region of interest" description="Disordered" evidence="1">
    <location>
        <begin position="182"/>
        <end position="217"/>
    </location>
</feature>
<name>A0A8H7T056_9HELO</name>
<sequence length="217" mass="24347">MSSIESLPPILPSIRGSTSVEVARLNERNATLRMQRNYLIDYCAMKYKDPRNTSEMLANLLPREITEQISKQFNSKNGVLNDSGIFSGESIDIYEKISKMLEEERVDFVVDLDDDEVSLHRPDIQAPGNASATLNLAKIGVIASKAAGFNSADPASEEYAGLYEEDKAEWRRHKRVASRILRRHAEAMENPADGDETYKTPSKKARSSTRTTTSKNY</sequence>
<proteinExistence type="predicted"/>
<dbReference type="Proteomes" id="UP000664132">
    <property type="component" value="Unassembled WGS sequence"/>
</dbReference>
<evidence type="ECO:0000256" key="1">
    <source>
        <dbReference type="SAM" id="MobiDB-lite"/>
    </source>
</evidence>
<dbReference type="EMBL" id="JAFJYH010000356">
    <property type="protein sequence ID" value="KAG4412759.1"/>
    <property type="molecule type" value="Genomic_DNA"/>
</dbReference>
<organism evidence="2 3">
    <name type="scientific">Cadophora malorum</name>
    <dbReference type="NCBI Taxonomy" id="108018"/>
    <lineage>
        <taxon>Eukaryota</taxon>
        <taxon>Fungi</taxon>
        <taxon>Dikarya</taxon>
        <taxon>Ascomycota</taxon>
        <taxon>Pezizomycotina</taxon>
        <taxon>Leotiomycetes</taxon>
        <taxon>Helotiales</taxon>
        <taxon>Ploettnerulaceae</taxon>
        <taxon>Cadophora</taxon>
    </lineage>
</organism>
<feature type="compositionally biased region" description="Low complexity" evidence="1">
    <location>
        <begin position="208"/>
        <end position="217"/>
    </location>
</feature>
<dbReference type="AlphaFoldDB" id="A0A8H7T056"/>
<keyword evidence="3" id="KW-1185">Reference proteome</keyword>
<accession>A0A8H7T056</accession>
<evidence type="ECO:0000313" key="3">
    <source>
        <dbReference type="Proteomes" id="UP000664132"/>
    </source>
</evidence>